<feature type="domain" description="PDZ" evidence="4">
    <location>
        <begin position="284"/>
        <end position="357"/>
    </location>
</feature>
<dbReference type="Gene3D" id="2.30.42.10">
    <property type="match status" value="1"/>
</dbReference>
<evidence type="ECO:0000256" key="2">
    <source>
        <dbReference type="ARBA" id="ARBA00022670"/>
    </source>
</evidence>
<sequence>MCRPALCRPAVCRPALRGSPKLFPPTTPRPARTVCAALLCLGLWPWGGLTAAASSTVDTVATVAPKVVKIFGAGGRRNLHAYGSGFLFSPDGHIATVWSHLLDGDTVTVVLHDGRRFDGRILGADPSLDLAVLKIDAEDLPHFNLQQPVPPVGIGTRVLAFSNVFKVATGDEPVSVMQGVIAARTNLSARRGVFDAPYSGPVYVVDAVTNNSGAAGGVLTTRQGHLLGMLGKELRNNATDTWLNYVVPIEQLRPALEDIRLGRFTARPRGEADDAPVVRRFVPEDFGLVLIPDVVSRTPVYIDRVLPGSAAEQAGLQGDDLVLFVDDQLTPSCRAFREELARREPGLPLKLVVRRDDRLITVVLPAPRKTTPEE</sequence>
<dbReference type="PANTHER" id="PTHR22939:SF129">
    <property type="entry name" value="SERINE PROTEASE HTRA2, MITOCHONDRIAL"/>
    <property type="match status" value="1"/>
</dbReference>
<dbReference type="PRINTS" id="PR00834">
    <property type="entry name" value="PROTEASES2C"/>
</dbReference>
<dbReference type="InterPro" id="IPR043504">
    <property type="entry name" value="Peptidase_S1_PA_chymotrypsin"/>
</dbReference>
<dbReference type="SMART" id="SM00228">
    <property type="entry name" value="PDZ"/>
    <property type="match status" value="1"/>
</dbReference>
<dbReference type="EMBL" id="DSVQ01000018">
    <property type="protein sequence ID" value="HGT40744.1"/>
    <property type="molecule type" value="Genomic_DNA"/>
</dbReference>
<dbReference type="AlphaFoldDB" id="A0A7C4QR55"/>
<dbReference type="Pfam" id="PF00595">
    <property type="entry name" value="PDZ"/>
    <property type="match status" value="1"/>
</dbReference>
<evidence type="ECO:0000313" key="5">
    <source>
        <dbReference type="EMBL" id="HGT40744.1"/>
    </source>
</evidence>
<dbReference type="InterPro" id="IPR001940">
    <property type="entry name" value="Peptidase_S1C"/>
</dbReference>
<reference evidence="5" key="1">
    <citation type="journal article" date="2020" name="mSystems">
        <title>Genome- and Community-Level Interaction Insights into Carbon Utilization and Element Cycling Functions of Hydrothermarchaeota in Hydrothermal Sediment.</title>
        <authorList>
            <person name="Zhou Z."/>
            <person name="Liu Y."/>
            <person name="Xu W."/>
            <person name="Pan J."/>
            <person name="Luo Z.H."/>
            <person name="Li M."/>
        </authorList>
    </citation>
    <scope>NUCLEOTIDE SEQUENCE [LARGE SCALE GENOMIC DNA]</scope>
    <source>
        <strain evidence="5">SpSt-508</strain>
    </source>
</reference>
<keyword evidence="2 5" id="KW-0645">Protease</keyword>
<dbReference type="InterPro" id="IPR009003">
    <property type="entry name" value="Peptidase_S1_PA"/>
</dbReference>
<accession>A0A7C4QR55</accession>
<dbReference type="Pfam" id="PF13365">
    <property type="entry name" value="Trypsin_2"/>
    <property type="match status" value="1"/>
</dbReference>
<dbReference type="Gene3D" id="2.40.10.10">
    <property type="entry name" value="Trypsin-like serine proteases"/>
    <property type="match status" value="2"/>
</dbReference>
<evidence type="ECO:0000256" key="3">
    <source>
        <dbReference type="ARBA" id="ARBA00022801"/>
    </source>
</evidence>
<dbReference type="SUPFAM" id="SSF50494">
    <property type="entry name" value="Trypsin-like serine proteases"/>
    <property type="match status" value="1"/>
</dbReference>
<protein>
    <submittedName>
        <fullName evidence="5">Serine protease</fullName>
    </submittedName>
</protein>
<keyword evidence="3" id="KW-0378">Hydrolase</keyword>
<comment type="caution">
    <text evidence="5">The sequence shown here is derived from an EMBL/GenBank/DDBJ whole genome shotgun (WGS) entry which is preliminary data.</text>
</comment>
<dbReference type="PANTHER" id="PTHR22939">
    <property type="entry name" value="SERINE PROTEASE FAMILY S1C HTRA-RELATED"/>
    <property type="match status" value="1"/>
</dbReference>
<comment type="similarity">
    <text evidence="1">Belongs to the peptidase S1C family.</text>
</comment>
<organism evidence="5">
    <name type="scientific">Schlesneria paludicola</name>
    <dbReference type="NCBI Taxonomy" id="360056"/>
    <lineage>
        <taxon>Bacteria</taxon>
        <taxon>Pseudomonadati</taxon>
        <taxon>Planctomycetota</taxon>
        <taxon>Planctomycetia</taxon>
        <taxon>Planctomycetales</taxon>
        <taxon>Planctomycetaceae</taxon>
        <taxon>Schlesneria</taxon>
    </lineage>
</organism>
<evidence type="ECO:0000259" key="4">
    <source>
        <dbReference type="SMART" id="SM00228"/>
    </source>
</evidence>
<dbReference type="GO" id="GO:0004252">
    <property type="term" value="F:serine-type endopeptidase activity"/>
    <property type="evidence" value="ECO:0007669"/>
    <property type="project" value="InterPro"/>
</dbReference>
<dbReference type="InterPro" id="IPR001478">
    <property type="entry name" value="PDZ"/>
</dbReference>
<evidence type="ECO:0000256" key="1">
    <source>
        <dbReference type="ARBA" id="ARBA00010541"/>
    </source>
</evidence>
<dbReference type="InterPro" id="IPR036034">
    <property type="entry name" value="PDZ_sf"/>
</dbReference>
<proteinExistence type="inferred from homology"/>
<dbReference type="SUPFAM" id="SSF50156">
    <property type="entry name" value="PDZ domain-like"/>
    <property type="match status" value="1"/>
</dbReference>
<name>A0A7C4QR55_9PLAN</name>
<gene>
    <name evidence="5" type="ORF">ENS64_15985</name>
</gene>
<dbReference type="GO" id="GO:0006508">
    <property type="term" value="P:proteolysis"/>
    <property type="evidence" value="ECO:0007669"/>
    <property type="project" value="UniProtKB-KW"/>
</dbReference>